<evidence type="ECO:0000313" key="4">
    <source>
        <dbReference type="EMBL" id="HAE6120415.1"/>
    </source>
</evidence>
<keyword evidence="1" id="KW-0614">Plasmid</keyword>
<dbReference type="EMBL" id="KT334335">
    <property type="protein sequence ID" value="ALI92819.1"/>
    <property type="molecule type" value="Genomic_DNA"/>
</dbReference>
<dbReference type="EMBL" id="KM877269">
    <property type="protein sequence ID" value="AKG90054.1"/>
    <property type="molecule type" value="Genomic_DNA"/>
</dbReference>
<protein>
    <submittedName>
        <fullName evidence="1">Uncharacterized protein</fullName>
    </submittedName>
</protein>
<accession>A0A0H3VVB9</accession>
<geneLocation type="plasmid" evidence="1">
    <name>pHXY0908</name>
</geneLocation>
<evidence type="ECO:0000313" key="1">
    <source>
        <dbReference type="EMBL" id="AKG90054.1"/>
    </source>
</evidence>
<reference evidence="2" key="2">
    <citation type="submission" date="2015-07" db="EMBL/GenBank/DDBJ databases">
        <title>Inchi2 plasmids mediate dissemination of oqxab in Salmonella typhimurium.</title>
        <authorList>
            <person name="Wong M.H."/>
            <person name="Chen S."/>
        </authorList>
    </citation>
    <scope>NUCLEOTIDE SEQUENCE</scope>
    <source>
        <strain evidence="2">ST06-53</strain>
        <plasmid evidence="2">pHK0653</plasmid>
    </source>
</reference>
<reference evidence="4" key="5">
    <citation type="submission" date="2018-07" db="EMBL/GenBank/DDBJ databases">
        <authorList>
            <consortium name="NCBI Pathogen Detection Project"/>
        </authorList>
    </citation>
    <scope>NUCLEOTIDE SEQUENCE</scope>
    <source>
        <strain evidence="4">Salmonella enterica</strain>
    </source>
</reference>
<geneLocation type="plasmid" evidence="3">
    <name>pJZ26</name>
</geneLocation>
<name>A0A0H3VVB9_SALTM</name>
<gene>
    <name evidence="4" type="ORF">G4J41_004577</name>
</gene>
<organism evidence="1">
    <name type="scientific">Salmonella typhimurium</name>
    <dbReference type="NCBI Taxonomy" id="90371"/>
    <lineage>
        <taxon>Bacteria</taxon>
        <taxon>Pseudomonadati</taxon>
        <taxon>Pseudomonadota</taxon>
        <taxon>Gammaproteobacteria</taxon>
        <taxon>Enterobacterales</taxon>
        <taxon>Enterobacteriaceae</taxon>
        <taxon>Salmonella</taxon>
    </lineage>
</organism>
<dbReference type="RefSeq" id="WP_000803860.1">
    <property type="nucleotide sequence ID" value="NZ_CALNWK010000036.1"/>
</dbReference>
<reference evidence="3" key="3">
    <citation type="submission" date="2017-10" db="EMBL/GenBank/DDBJ databases">
        <title>Salmonella enterica Serovar Typhimurium strain JZ26 plasmid pJZ26, complete sequence.</title>
        <authorList>
            <person name="Li Y."/>
        </authorList>
    </citation>
    <scope>NUCLEOTIDE SEQUENCE</scope>
    <source>
        <strain evidence="3">JZ26</strain>
        <plasmid evidence="3">pJZ26</plasmid>
    </source>
</reference>
<sequence length="55" mass="6282">MKPMLKKDFFSAIENLLKAGFQPRFYTVNSGRIGLITFTDKNGTKQVPPGRKEKH</sequence>
<evidence type="ECO:0000313" key="3">
    <source>
        <dbReference type="EMBL" id="AXJ98894.1"/>
    </source>
</evidence>
<reference evidence="4" key="4">
    <citation type="journal article" date="2018" name="Genome Biol.">
        <title>SKESA: strategic k-mer extension for scrupulous assemblies.</title>
        <authorList>
            <person name="Souvorov A."/>
            <person name="Agarwala R."/>
            <person name="Lipman D.J."/>
        </authorList>
    </citation>
    <scope>NUCLEOTIDE SEQUENCE</scope>
    <source>
        <strain evidence="4">Salmonella enterica</strain>
    </source>
</reference>
<evidence type="ECO:0000313" key="2">
    <source>
        <dbReference type="EMBL" id="ALI92819.1"/>
    </source>
</evidence>
<dbReference type="AlphaFoldDB" id="A0A0H3VVB9"/>
<dbReference type="EMBL" id="DAASMH010000037">
    <property type="protein sequence ID" value="HAE6120415.1"/>
    <property type="molecule type" value="Genomic_DNA"/>
</dbReference>
<dbReference type="GeneID" id="91975308"/>
<reference evidence="1" key="1">
    <citation type="submission" date="2014-09" db="EMBL/GenBank/DDBJ databases">
        <title>Complete sequence of a oqxAB-harboring IncHI2 plasmid from a Salmonella Typhimurium strain.</title>
        <authorList>
            <person name="Li L.Jr."/>
            <person name="Sun J."/>
            <person name="Deng H."/>
            <person name="Liu Y."/>
        </authorList>
    </citation>
    <scope>NUCLEOTIDE SEQUENCE</scope>
    <source>
        <strain evidence="1">GDS147</strain>
        <plasmid evidence="1">pHXY0908</plasmid>
    </source>
</reference>
<proteinExistence type="predicted"/>
<geneLocation type="plasmid" evidence="2">
    <name>pHK0653</name>
</geneLocation>
<dbReference type="EMBL" id="MG372114">
    <property type="protein sequence ID" value="AXJ98894.1"/>
    <property type="molecule type" value="Genomic_DNA"/>
</dbReference>